<name>A0A9D4KVX9_DREPO</name>
<evidence type="ECO:0000313" key="2">
    <source>
        <dbReference type="Proteomes" id="UP000828390"/>
    </source>
</evidence>
<reference evidence="1" key="1">
    <citation type="journal article" date="2019" name="bioRxiv">
        <title>The Genome of the Zebra Mussel, Dreissena polymorpha: A Resource for Invasive Species Research.</title>
        <authorList>
            <person name="McCartney M.A."/>
            <person name="Auch B."/>
            <person name="Kono T."/>
            <person name="Mallez S."/>
            <person name="Zhang Y."/>
            <person name="Obille A."/>
            <person name="Becker A."/>
            <person name="Abrahante J.E."/>
            <person name="Garbe J."/>
            <person name="Badalamenti J.P."/>
            <person name="Herman A."/>
            <person name="Mangelson H."/>
            <person name="Liachko I."/>
            <person name="Sullivan S."/>
            <person name="Sone E.D."/>
            <person name="Koren S."/>
            <person name="Silverstein K.A.T."/>
            <person name="Beckman K.B."/>
            <person name="Gohl D.M."/>
        </authorList>
    </citation>
    <scope>NUCLEOTIDE SEQUENCE</scope>
    <source>
        <strain evidence="1">Duluth1</strain>
        <tissue evidence="1">Whole animal</tissue>
    </source>
</reference>
<comment type="caution">
    <text evidence="1">The sequence shown here is derived from an EMBL/GenBank/DDBJ whole genome shotgun (WGS) entry which is preliminary data.</text>
</comment>
<proteinExistence type="predicted"/>
<reference evidence="1" key="2">
    <citation type="submission" date="2020-11" db="EMBL/GenBank/DDBJ databases">
        <authorList>
            <person name="McCartney M.A."/>
            <person name="Auch B."/>
            <person name="Kono T."/>
            <person name="Mallez S."/>
            <person name="Becker A."/>
            <person name="Gohl D.M."/>
            <person name="Silverstein K.A.T."/>
            <person name="Koren S."/>
            <person name="Bechman K.B."/>
            <person name="Herman A."/>
            <person name="Abrahante J.E."/>
            <person name="Garbe J."/>
        </authorList>
    </citation>
    <scope>NUCLEOTIDE SEQUENCE</scope>
    <source>
        <strain evidence="1">Duluth1</strain>
        <tissue evidence="1">Whole animal</tissue>
    </source>
</reference>
<protein>
    <submittedName>
        <fullName evidence="1">Uncharacterized protein</fullName>
    </submittedName>
</protein>
<dbReference type="Proteomes" id="UP000828390">
    <property type="component" value="Unassembled WGS sequence"/>
</dbReference>
<dbReference type="AlphaFoldDB" id="A0A9D4KVX9"/>
<keyword evidence="2" id="KW-1185">Reference proteome</keyword>
<gene>
    <name evidence="1" type="ORF">DPMN_088986</name>
</gene>
<sequence length="64" mass="7386">MHCLGYGSHIRQAWRDAYRAYDRLETARLPGTPLITTGSKAEGLTRLYESDWDRLYVVRGIICL</sequence>
<dbReference type="EMBL" id="JAIWYP010000003">
    <property type="protein sequence ID" value="KAH3846684.1"/>
    <property type="molecule type" value="Genomic_DNA"/>
</dbReference>
<organism evidence="1 2">
    <name type="scientific">Dreissena polymorpha</name>
    <name type="common">Zebra mussel</name>
    <name type="synonym">Mytilus polymorpha</name>
    <dbReference type="NCBI Taxonomy" id="45954"/>
    <lineage>
        <taxon>Eukaryota</taxon>
        <taxon>Metazoa</taxon>
        <taxon>Spiralia</taxon>
        <taxon>Lophotrochozoa</taxon>
        <taxon>Mollusca</taxon>
        <taxon>Bivalvia</taxon>
        <taxon>Autobranchia</taxon>
        <taxon>Heteroconchia</taxon>
        <taxon>Euheterodonta</taxon>
        <taxon>Imparidentia</taxon>
        <taxon>Neoheterodontei</taxon>
        <taxon>Myida</taxon>
        <taxon>Dreissenoidea</taxon>
        <taxon>Dreissenidae</taxon>
        <taxon>Dreissena</taxon>
    </lineage>
</organism>
<evidence type="ECO:0000313" key="1">
    <source>
        <dbReference type="EMBL" id="KAH3846684.1"/>
    </source>
</evidence>
<accession>A0A9D4KVX9</accession>